<evidence type="ECO:0000256" key="4">
    <source>
        <dbReference type="ARBA" id="ARBA00023136"/>
    </source>
</evidence>
<feature type="domain" description="RagB/SusD" evidence="7">
    <location>
        <begin position="317"/>
        <end position="518"/>
    </location>
</feature>
<dbReference type="GO" id="GO:0009279">
    <property type="term" value="C:cell outer membrane"/>
    <property type="evidence" value="ECO:0007669"/>
    <property type="project" value="UniProtKB-SubCell"/>
</dbReference>
<dbReference type="InterPro" id="IPR033985">
    <property type="entry name" value="SusD-like_N"/>
</dbReference>
<evidence type="ECO:0000313" key="10">
    <source>
        <dbReference type="Proteomes" id="UP000000852"/>
    </source>
</evidence>
<dbReference type="RefSeq" id="WP_015809296.1">
    <property type="nucleotide sequence ID" value="NC_013061.1"/>
</dbReference>
<dbReference type="Proteomes" id="UP000000852">
    <property type="component" value="Chromosome"/>
</dbReference>
<dbReference type="STRING" id="485917.Phep_3496"/>
<keyword evidence="10" id="KW-1185">Reference proteome</keyword>
<keyword evidence="4" id="KW-0472">Membrane</keyword>
<dbReference type="Gene3D" id="1.25.40.390">
    <property type="match status" value="1"/>
</dbReference>
<dbReference type="HOGENOM" id="CLU_015553_1_4_10"/>
<keyword evidence="3 6" id="KW-0732">Signal</keyword>
<comment type="similarity">
    <text evidence="2">Belongs to the SusD family.</text>
</comment>
<comment type="subcellular location">
    <subcellularLocation>
        <location evidence="1">Cell outer membrane</location>
    </subcellularLocation>
</comment>
<dbReference type="InterPro" id="IPR011990">
    <property type="entry name" value="TPR-like_helical_dom_sf"/>
</dbReference>
<protein>
    <submittedName>
        <fullName evidence="9">RagB/SusD domain protein</fullName>
    </submittedName>
</protein>
<evidence type="ECO:0000259" key="8">
    <source>
        <dbReference type="Pfam" id="PF14322"/>
    </source>
</evidence>
<dbReference type="EMBL" id="CP001681">
    <property type="protein sequence ID" value="ACU05687.1"/>
    <property type="molecule type" value="Genomic_DNA"/>
</dbReference>
<proteinExistence type="inferred from homology"/>
<feature type="chain" id="PRO_5002971735" evidence="6">
    <location>
        <begin position="20"/>
        <end position="519"/>
    </location>
</feature>
<evidence type="ECO:0000256" key="5">
    <source>
        <dbReference type="ARBA" id="ARBA00023237"/>
    </source>
</evidence>
<keyword evidence="5" id="KW-0998">Cell outer membrane</keyword>
<dbReference type="AlphaFoldDB" id="C6XTA9"/>
<evidence type="ECO:0000256" key="3">
    <source>
        <dbReference type="ARBA" id="ARBA00022729"/>
    </source>
</evidence>
<dbReference type="SUPFAM" id="SSF48452">
    <property type="entry name" value="TPR-like"/>
    <property type="match status" value="1"/>
</dbReference>
<feature type="domain" description="SusD-like N-terminal" evidence="8">
    <location>
        <begin position="25"/>
        <end position="224"/>
    </location>
</feature>
<evidence type="ECO:0000259" key="7">
    <source>
        <dbReference type="Pfam" id="PF07980"/>
    </source>
</evidence>
<name>C6XTA9_PEDHD</name>
<dbReference type="KEGG" id="phe:Phep_3496"/>
<dbReference type="InterPro" id="IPR012944">
    <property type="entry name" value="SusD_RagB_dom"/>
</dbReference>
<organism evidence="9 10">
    <name type="scientific">Pedobacter heparinus (strain ATCC 13125 / DSM 2366 / CIP 104194 / JCM 7457 / NBRC 12017 / NCIMB 9290 / NRRL B-14731 / HIM 762-3)</name>
    <dbReference type="NCBI Taxonomy" id="485917"/>
    <lineage>
        <taxon>Bacteria</taxon>
        <taxon>Pseudomonadati</taxon>
        <taxon>Bacteroidota</taxon>
        <taxon>Sphingobacteriia</taxon>
        <taxon>Sphingobacteriales</taxon>
        <taxon>Sphingobacteriaceae</taxon>
        <taxon>Pedobacter</taxon>
    </lineage>
</organism>
<evidence type="ECO:0000256" key="6">
    <source>
        <dbReference type="SAM" id="SignalP"/>
    </source>
</evidence>
<dbReference type="eggNOG" id="COG0702">
    <property type="taxonomic scope" value="Bacteria"/>
</dbReference>
<evidence type="ECO:0000256" key="2">
    <source>
        <dbReference type="ARBA" id="ARBA00006275"/>
    </source>
</evidence>
<feature type="signal peptide" evidence="6">
    <location>
        <begin position="1"/>
        <end position="19"/>
    </location>
</feature>
<evidence type="ECO:0000256" key="1">
    <source>
        <dbReference type="ARBA" id="ARBA00004442"/>
    </source>
</evidence>
<dbReference type="OrthoDB" id="993981at2"/>
<gene>
    <name evidence="9" type="ordered locus">Phep_3496</name>
</gene>
<dbReference type="PROSITE" id="PS51257">
    <property type="entry name" value="PROKAR_LIPOPROTEIN"/>
    <property type="match status" value="1"/>
</dbReference>
<evidence type="ECO:0000313" key="9">
    <source>
        <dbReference type="EMBL" id="ACU05687.1"/>
    </source>
</evidence>
<dbReference type="Pfam" id="PF14322">
    <property type="entry name" value="SusD-like_3"/>
    <property type="match status" value="1"/>
</dbReference>
<dbReference type="Pfam" id="PF07980">
    <property type="entry name" value="SusD_RagB"/>
    <property type="match status" value="1"/>
</dbReference>
<reference evidence="9 10" key="1">
    <citation type="journal article" date="2009" name="Stand. Genomic Sci.">
        <title>Complete genome sequence of Pedobacter heparinus type strain (HIM 762-3).</title>
        <authorList>
            <person name="Han C."/>
            <person name="Spring S."/>
            <person name="Lapidus A."/>
            <person name="Del Rio T.G."/>
            <person name="Tice H."/>
            <person name="Copeland A."/>
            <person name="Cheng J.F."/>
            <person name="Lucas S."/>
            <person name="Chen F."/>
            <person name="Nolan M."/>
            <person name="Bruce D."/>
            <person name="Goodwin L."/>
            <person name="Pitluck S."/>
            <person name="Ivanova N."/>
            <person name="Mavromatis K."/>
            <person name="Mikhailova N."/>
            <person name="Pati A."/>
            <person name="Chen A."/>
            <person name="Palaniappan K."/>
            <person name="Land M."/>
            <person name="Hauser L."/>
            <person name="Chang Y.J."/>
            <person name="Jeffries C.C."/>
            <person name="Saunders E."/>
            <person name="Chertkov O."/>
            <person name="Brettin T."/>
            <person name="Goker M."/>
            <person name="Rohde M."/>
            <person name="Bristow J."/>
            <person name="Eisen J.A."/>
            <person name="Markowitz V."/>
            <person name="Hugenholtz P."/>
            <person name="Kyrpides N.C."/>
            <person name="Klenk H.P."/>
            <person name="Detter J.C."/>
        </authorList>
    </citation>
    <scope>NUCLEOTIDE SEQUENCE [LARGE SCALE GENOMIC DNA]</scope>
    <source>
        <strain evidence="10">ATCC 13125 / DSM 2366 / CIP 104194 / JCM 7457 / NBRC 12017 / NCIMB 9290 / NRRL B-14731 / HIM 762-3</strain>
    </source>
</reference>
<sequence>MKKIYIIIAILAVTATACKQSLLDLAPEDQYTSATFFKTEAQFRQAVAGAYVPLRDVMTNDFHSAEMRSDNTHYQPFATNRGAAYVNRENIDDFENLPGNTYVLALWEHCYRVISRANIVIDRLAGFEMAEAAKNSIDGQAKFLRAWGYFKLVRQFGGVPLYLKELKTADDAFVSRSTEAEVYAQIIADASDAIKELPNPTFASNKQAGEATKGAATVLLADVYVTLKRWKDAEDLLVTLQPMGYALEVNYADAFLPSKKNGRESIFEVQYLEGTAAGTAPNAIPFMFLPRTTSTAVITGTAFPSNNKTDGGWNTPTPDLISAYEPGDKRLDASIGIIEGAYNGSDEFVYASKKDITTATPPAAGKINLPYVKKFIHPPFLAALNSNDNWPIYRYAEALLLLAEARNEQNKATALGPLNEVRTRAFGAGLGQISTTDQTALRAIILKERRTELAFENKRWHDLVRSGNAVQIMNAHGIAIKAAFPWHTASSYNVTANKLLFPIPSSEREFNPALTQNPL</sequence>
<accession>C6XTA9</accession>